<proteinExistence type="predicted"/>
<protein>
    <recommendedName>
        <fullName evidence="3">Type II toxin-antitoxin system mRNA interferase toxin, RelE/StbE family</fullName>
    </recommendedName>
</protein>
<name>A0A1F8F297_9BACT</name>
<dbReference type="EMBL" id="MGJM01000002">
    <property type="protein sequence ID" value="OGN07253.1"/>
    <property type="molecule type" value="Genomic_DNA"/>
</dbReference>
<sequence>MEIQVSERFKKSYRKLPKGVKDRAKEKEAIFRTNPFATSLKTHKLSGKEAGSWAFWVNDSYRIKFIFLPSKEVLFLDIGTHRIYK</sequence>
<dbReference type="InterPro" id="IPR035093">
    <property type="entry name" value="RelE/ParE_toxin_dom_sf"/>
</dbReference>
<comment type="caution">
    <text evidence="1">The sequence shown here is derived from an EMBL/GenBank/DDBJ whole genome shotgun (WGS) entry which is preliminary data.</text>
</comment>
<gene>
    <name evidence="1" type="ORF">A2669_00630</name>
</gene>
<dbReference type="Gene3D" id="3.30.2310.20">
    <property type="entry name" value="RelE-like"/>
    <property type="match status" value="1"/>
</dbReference>
<dbReference type="AlphaFoldDB" id="A0A1F8F297"/>
<organism evidence="1 2">
    <name type="scientific">Candidatus Yanofskybacteria bacterium RIFCSPHIGHO2_01_FULL_48_25b</name>
    <dbReference type="NCBI Taxonomy" id="1802672"/>
    <lineage>
        <taxon>Bacteria</taxon>
        <taxon>Candidatus Yanofskyibacteriota</taxon>
    </lineage>
</organism>
<evidence type="ECO:0000313" key="2">
    <source>
        <dbReference type="Proteomes" id="UP000177605"/>
    </source>
</evidence>
<reference evidence="1 2" key="1">
    <citation type="journal article" date="2016" name="Nat. Commun.">
        <title>Thousands of microbial genomes shed light on interconnected biogeochemical processes in an aquifer system.</title>
        <authorList>
            <person name="Anantharaman K."/>
            <person name="Brown C.T."/>
            <person name="Hug L.A."/>
            <person name="Sharon I."/>
            <person name="Castelle C.J."/>
            <person name="Probst A.J."/>
            <person name="Thomas B.C."/>
            <person name="Singh A."/>
            <person name="Wilkins M.J."/>
            <person name="Karaoz U."/>
            <person name="Brodie E.L."/>
            <person name="Williams K.H."/>
            <person name="Hubbard S.S."/>
            <person name="Banfield J.F."/>
        </authorList>
    </citation>
    <scope>NUCLEOTIDE SEQUENCE [LARGE SCALE GENOMIC DNA]</scope>
</reference>
<dbReference type="SUPFAM" id="SSF143011">
    <property type="entry name" value="RelE-like"/>
    <property type="match status" value="1"/>
</dbReference>
<evidence type="ECO:0000313" key="1">
    <source>
        <dbReference type="EMBL" id="OGN07253.1"/>
    </source>
</evidence>
<accession>A0A1F8F297</accession>
<evidence type="ECO:0008006" key="3">
    <source>
        <dbReference type="Google" id="ProtNLM"/>
    </source>
</evidence>
<dbReference type="Proteomes" id="UP000177605">
    <property type="component" value="Unassembled WGS sequence"/>
</dbReference>